<sequence>MASRFKNRRIPVFPYIDLIWVDDSTFAKMAEADPADARKERVPVINFRALLAMKLYALKDGQTRQHKDLLDIRALLSYGYLKIPDEEFKVLCERYSGPLAYDQIKSNS</sequence>
<dbReference type="RefSeq" id="WP_200350833.1">
    <property type="nucleotide sequence ID" value="NZ_BAABHZ010000007.1"/>
</dbReference>
<evidence type="ECO:0000313" key="2">
    <source>
        <dbReference type="Proteomes" id="UP000600139"/>
    </source>
</evidence>
<dbReference type="AlphaFoldDB" id="A0A934VA58"/>
<dbReference type="Pfam" id="PF08843">
    <property type="entry name" value="AbiEii"/>
    <property type="match status" value="1"/>
</dbReference>
<evidence type="ECO:0000313" key="1">
    <source>
        <dbReference type="EMBL" id="MBK1815873.1"/>
    </source>
</evidence>
<name>A0A934VA58_9BACT</name>
<organism evidence="1 2">
    <name type="scientific">Luteolibacter yonseiensis</name>
    <dbReference type="NCBI Taxonomy" id="1144680"/>
    <lineage>
        <taxon>Bacteria</taxon>
        <taxon>Pseudomonadati</taxon>
        <taxon>Verrucomicrobiota</taxon>
        <taxon>Verrucomicrobiia</taxon>
        <taxon>Verrucomicrobiales</taxon>
        <taxon>Verrucomicrobiaceae</taxon>
        <taxon>Luteolibacter</taxon>
    </lineage>
</organism>
<proteinExistence type="predicted"/>
<dbReference type="GO" id="GO:0016740">
    <property type="term" value="F:transferase activity"/>
    <property type="evidence" value="ECO:0007669"/>
    <property type="project" value="UniProtKB-KW"/>
</dbReference>
<accession>A0A934VA58</accession>
<reference evidence="1" key="1">
    <citation type="submission" date="2021-01" db="EMBL/GenBank/DDBJ databases">
        <title>Modified the classification status of verrucomicrobia.</title>
        <authorList>
            <person name="Feng X."/>
        </authorList>
    </citation>
    <scope>NUCLEOTIDE SEQUENCE</scope>
    <source>
        <strain evidence="1">JCM 18052</strain>
    </source>
</reference>
<gene>
    <name evidence="1" type="ORF">JIN84_09605</name>
</gene>
<keyword evidence="1" id="KW-0808">Transferase</keyword>
<dbReference type="EMBL" id="JAENIK010000010">
    <property type="protein sequence ID" value="MBK1815873.1"/>
    <property type="molecule type" value="Genomic_DNA"/>
</dbReference>
<comment type="caution">
    <text evidence="1">The sequence shown here is derived from an EMBL/GenBank/DDBJ whole genome shotgun (WGS) entry which is preliminary data.</text>
</comment>
<dbReference type="Proteomes" id="UP000600139">
    <property type="component" value="Unassembled WGS sequence"/>
</dbReference>
<keyword evidence="2" id="KW-1185">Reference proteome</keyword>
<protein>
    <submittedName>
        <fullName evidence="1">Nucleotidyl transferase AbiEii/AbiGii toxin family protein</fullName>
    </submittedName>
</protein>
<dbReference type="InterPro" id="IPR014942">
    <property type="entry name" value="AbiEii"/>
</dbReference>